<accession>A0ABD3NRG2</accession>
<feature type="compositionally biased region" description="Polar residues" evidence="1">
    <location>
        <begin position="120"/>
        <end position="143"/>
    </location>
</feature>
<sequence length="169" mass="18683">MCFVYETPSNFSSNNALQCPPTPRKYQVSKGIRLEDPLFFPSSSSILGSSTCVTESTCDTSVESLLDSINELPLAVLVLKPKSKSTQREDQKSRRRKLSISDVKGDIPPLPYKVTKKPMNRSSSDPDQTSKEQTSVPSSQSKLNAAPMRRMNIKVLPGSRRLSMNARCA</sequence>
<dbReference type="EMBL" id="JALLPJ020001026">
    <property type="protein sequence ID" value="KAL3777818.1"/>
    <property type="molecule type" value="Genomic_DNA"/>
</dbReference>
<proteinExistence type="predicted"/>
<protein>
    <submittedName>
        <fullName evidence="2">Uncharacterized protein</fullName>
    </submittedName>
</protein>
<comment type="caution">
    <text evidence="2">The sequence shown here is derived from an EMBL/GenBank/DDBJ whole genome shotgun (WGS) entry which is preliminary data.</text>
</comment>
<evidence type="ECO:0000256" key="1">
    <source>
        <dbReference type="SAM" id="MobiDB-lite"/>
    </source>
</evidence>
<reference evidence="2 3" key="1">
    <citation type="submission" date="2024-10" db="EMBL/GenBank/DDBJ databases">
        <title>Updated reference genomes for cyclostephanoid diatoms.</title>
        <authorList>
            <person name="Roberts W.R."/>
            <person name="Alverson A.J."/>
        </authorList>
    </citation>
    <scope>NUCLEOTIDE SEQUENCE [LARGE SCALE GENOMIC DNA]</scope>
    <source>
        <strain evidence="2 3">AJA010-31</strain>
    </source>
</reference>
<dbReference type="AlphaFoldDB" id="A0ABD3NRG2"/>
<evidence type="ECO:0000313" key="2">
    <source>
        <dbReference type="EMBL" id="KAL3777818.1"/>
    </source>
</evidence>
<keyword evidence="3" id="KW-1185">Reference proteome</keyword>
<feature type="region of interest" description="Disordered" evidence="1">
    <location>
        <begin position="81"/>
        <end position="150"/>
    </location>
</feature>
<evidence type="ECO:0000313" key="3">
    <source>
        <dbReference type="Proteomes" id="UP001530400"/>
    </source>
</evidence>
<organism evidence="2 3">
    <name type="scientific">Cyclotella atomus</name>
    <dbReference type="NCBI Taxonomy" id="382360"/>
    <lineage>
        <taxon>Eukaryota</taxon>
        <taxon>Sar</taxon>
        <taxon>Stramenopiles</taxon>
        <taxon>Ochrophyta</taxon>
        <taxon>Bacillariophyta</taxon>
        <taxon>Coscinodiscophyceae</taxon>
        <taxon>Thalassiosirophycidae</taxon>
        <taxon>Stephanodiscales</taxon>
        <taxon>Stephanodiscaceae</taxon>
        <taxon>Cyclotella</taxon>
    </lineage>
</organism>
<gene>
    <name evidence="2" type="ORF">ACHAWO_010754</name>
</gene>
<name>A0ABD3NRG2_9STRA</name>
<dbReference type="Proteomes" id="UP001530400">
    <property type="component" value="Unassembled WGS sequence"/>
</dbReference>